<evidence type="ECO:0000256" key="2">
    <source>
        <dbReference type="ARBA" id="ARBA00009063"/>
    </source>
</evidence>
<dbReference type="RefSeq" id="XP_006959859.1">
    <property type="nucleotide sequence ID" value="XM_006959797.1"/>
</dbReference>
<proteinExistence type="inferred from homology"/>
<dbReference type="GO" id="GO:0015031">
    <property type="term" value="P:protein transport"/>
    <property type="evidence" value="ECO:0007669"/>
    <property type="project" value="UniProtKB-KW"/>
</dbReference>
<feature type="transmembrane region" description="Helical" evidence="10">
    <location>
        <begin position="262"/>
        <end position="280"/>
    </location>
</feature>
<organism evidence="11 12">
    <name type="scientific">Wallemia mellicola (strain ATCC MYA-4683 / CBS 633.66)</name>
    <name type="common">Wallemia sebi (CBS 633.66)</name>
    <dbReference type="NCBI Taxonomy" id="671144"/>
    <lineage>
        <taxon>Eukaryota</taxon>
        <taxon>Fungi</taxon>
        <taxon>Dikarya</taxon>
        <taxon>Basidiomycota</taxon>
        <taxon>Wallemiomycotina</taxon>
        <taxon>Wallemiomycetes</taxon>
        <taxon>Wallemiales</taxon>
        <taxon>Wallemiaceae</taxon>
        <taxon>Wallemia</taxon>
    </lineage>
</organism>
<dbReference type="KEGG" id="wse:WALSEDRAFT_70105"/>
<dbReference type="EMBL" id="JH668242">
    <property type="protein sequence ID" value="EIM20138.1"/>
    <property type="molecule type" value="Genomic_DNA"/>
</dbReference>
<evidence type="ECO:0000256" key="9">
    <source>
        <dbReference type="SAM" id="Coils"/>
    </source>
</evidence>
<keyword evidence="7 9" id="KW-0175">Coiled coil</keyword>
<evidence type="ECO:0000313" key="11">
    <source>
        <dbReference type="EMBL" id="EIM20138.1"/>
    </source>
</evidence>
<accession>I4Y846</accession>
<gene>
    <name evidence="11" type="ORF">WALSEDRAFT_70105</name>
</gene>
<dbReference type="GO" id="GO:0031201">
    <property type="term" value="C:SNARE complex"/>
    <property type="evidence" value="ECO:0007669"/>
    <property type="project" value="TreeGrafter"/>
</dbReference>
<dbReference type="GO" id="GO:0006890">
    <property type="term" value="P:retrograde vesicle-mediated transport, Golgi to endoplasmic reticulum"/>
    <property type="evidence" value="ECO:0007669"/>
    <property type="project" value="TreeGrafter"/>
</dbReference>
<dbReference type="OMA" id="RLQFQQY"/>
<dbReference type="eggNOG" id="KOG3894">
    <property type="taxonomic scope" value="Eukaryota"/>
</dbReference>
<sequence>MNRIEEFRNFCLNNKPTKLSDSKSREAPHSEQPTEINREAKYLLSTLNDLNKLIKSIPAQYAQNNASLDVIDEEVTSLLAVTSKRLKELDDKIEATLSTPLNFLQQLIGAASPDIQRQHQHGKLISLNALLIKLSTRYQSLQKQRQAKQRKYIPEYEQIDNIPPPPPSTSAQQLSQEQIQMLERENDELVESNKRDLIEIEKAQHSLLSITSLQSEILTHLTQQSKLVEQLYDDSLNSTGSLGDASKQLLQTRDRQESSRKFLVVFFIMAGLSILFLEYYS</sequence>
<keyword evidence="5" id="KW-0653">Protein transport</keyword>
<evidence type="ECO:0000313" key="12">
    <source>
        <dbReference type="Proteomes" id="UP000005242"/>
    </source>
</evidence>
<dbReference type="PANTHER" id="PTHR15959:SF0">
    <property type="entry name" value="SYNTAXIN-18"/>
    <property type="match status" value="1"/>
</dbReference>
<evidence type="ECO:0008006" key="13">
    <source>
        <dbReference type="Google" id="ProtNLM"/>
    </source>
</evidence>
<evidence type="ECO:0000256" key="6">
    <source>
        <dbReference type="ARBA" id="ARBA00022989"/>
    </source>
</evidence>
<dbReference type="HOGENOM" id="CLU_1023794_0_0_1"/>
<dbReference type="GeneID" id="18475688"/>
<dbReference type="PANTHER" id="PTHR15959">
    <property type="entry name" value="SYNTAXIN-18"/>
    <property type="match status" value="1"/>
</dbReference>
<evidence type="ECO:0000256" key="8">
    <source>
        <dbReference type="ARBA" id="ARBA00023136"/>
    </source>
</evidence>
<dbReference type="OrthoDB" id="342981at2759"/>
<dbReference type="Gene3D" id="1.20.58.70">
    <property type="match status" value="1"/>
</dbReference>
<protein>
    <recommendedName>
        <fullName evidence="13">t-SNARE coiled-coil homology domain-containing protein</fullName>
    </recommendedName>
</protein>
<dbReference type="STRING" id="671144.I4Y846"/>
<keyword evidence="6 10" id="KW-1133">Transmembrane helix</keyword>
<dbReference type="GO" id="GO:0005783">
    <property type="term" value="C:endoplasmic reticulum"/>
    <property type="evidence" value="ECO:0007669"/>
    <property type="project" value="TreeGrafter"/>
</dbReference>
<evidence type="ECO:0000256" key="1">
    <source>
        <dbReference type="ARBA" id="ARBA00004211"/>
    </source>
</evidence>
<reference evidence="11 12" key="1">
    <citation type="journal article" date="2012" name="Fungal Genet. Biol.">
        <title>The genome of the xerotolerant mold Wallemia sebi reveals adaptations to osmotic stress and suggests cryptic sexual reproduction.</title>
        <authorList>
            <person name="Padamsee M."/>
            <person name="Kumar T.K.A."/>
            <person name="Riley R."/>
            <person name="Binder M."/>
            <person name="Boyd A."/>
            <person name="Calvo A.M."/>
            <person name="Furukawa K."/>
            <person name="Hesse C."/>
            <person name="Hohmann S."/>
            <person name="James T.Y."/>
            <person name="LaButti K."/>
            <person name="Lapidus A."/>
            <person name="Lindquist E."/>
            <person name="Lucas S."/>
            <person name="Miller K."/>
            <person name="Shantappa S."/>
            <person name="Grigoriev I.V."/>
            <person name="Hibbett D.S."/>
            <person name="McLaughlin D.J."/>
            <person name="Spatafora J.W."/>
            <person name="Aime M.C."/>
        </authorList>
    </citation>
    <scope>NUCLEOTIDE SEQUENCE [LARGE SCALE GENOMIC DNA]</scope>
    <source>
        <strain evidence="12">ATCC MYA-4683 / CBS 633.66</strain>
    </source>
</reference>
<dbReference type="AlphaFoldDB" id="I4Y846"/>
<evidence type="ECO:0000256" key="3">
    <source>
        <dbReference type="ARBA" id="ARBA00022448"/>
    </source>
</evidence>
<evidence type="ECO:0000256" key="5">
    <source>
        <dbReference type="ARBA" id="ARBA00022927"/>
    </source>
</evidence>
<dbReference type="SUPFAM" id="SSF47661">
    <property type="entry name" value="t-snare proteins"/>
    <property type="match status" value="1"/>
</dbReference>
<comment type="subcellular location">
    <subcellularLocation>
        <location evidence="1">Membrane</location>
        <topology evidence="1">Single-pass type IV membrane protein</topology>
    </subcellularLocation>
</comment>
<dbReference type="InParanoid" id="I4Y846"/>
<keyword evidence="4 10" id="KW-0812">Transmembrane</keyword>
<evidence type="ECO:0000256" key="7">
    <source>
        <dbReference type="ARBA" id="ARBA00023054"/>
    </source>
</evidence>
<dbReference type="FunCoup" id="I4Y846">
    <property type="interactions" value="193"/>
</dbReference>
<evidence type="ECO:0000256" key="4">
    <source>
        <dbReference type="ARBA" id="ARBA00022692"/>
    </source>
</evidence>
<feature type="coiled-coil region" evidence="9">
    <location>
        <begin position="131"/>
        <end position="199"/>
    </location>
</feature>
<keyword evidence="3" id="KW-0813">Transport</keyword>
<dbReference type="InterPro" id="IPR010989">
    <property type="entry name" value="SNARE"/>
</dbReference>
<keyword evidence="12" id="KW-1185">Reference proteome</keyword>
<comment type="similarity">
    <text evidence="2">Belongs to the syntaxin family.</text>
</comment>
<name>I4Y846_WALMC</name>
<keyword evidence="8 10" id="KW-0472">Membrane</keyword>
<evidence type="ECO:0000256" key="10">
    <source>
        <dbReference type="SAM" id="Phobius"/>
    </source>
</evidence>
<dbReference type="Proteomes" id="UP000005242">
    <property type="component" value="Unassembled WGS sequence"/>
</dbReference>